<organism evidence="9 10">
    <name type="scientific">Stichopus japonicus</name>
    <name type="common">Sea cucumber</name>
    <dbReference type="NCBI Taxonomy" id="307972"/>
    <lineage>
        <taxon>Eukaryota</taxon>
        <taxon>Metazoa</taxon>
        <taxon>Echinodermata</taxon>
        <taxon>Eleutherozoa</taxon>
        <taxon>Echinozoa</taxon>
        <taxon>Holothuroidea</taxon>
        <taxon>Aspidochirotacea</taxon>
        <taxon>Aspidochirotida</taxon>
        <taxon>Stichopodidae</taxon>
        <taxon>Apostichopus</taxon>
    </lineage>
</organism>
<keyword evidence="10" id="KW-1185">Reference proteome</keyword>
<dbReference type="STRING" id="307972.A0A2G8LJ00"/>
<evidence type="ECO:0000256" key="8">
    <source>
        <dbReference type="ARBA" id="ARBA00023163"/>
    </source>
</evidence>
<dbReference type="GO" id="GO:0008543">
    <property type="term" value="P:fibroblast growth factor receptor signaling pathway"/>
    <property type="evidence" value="ECO:0007669"/>
    <property type="project" value="TreeGrafter"/>
</dbReference>
<name>A0A2G8LJ00_STIJA</name>
<keyword evidence="5" id="KW-0862">Zinc</keyword>
<evidence type="ECO:0000256" key="2">
    <source>
        <dbReference type="ARBA" id="ARBA00021000"/>
    </source>
</evidence>
<comment type="caution">
    <text evidence="9">The sequence shown here is derived from an EMBL/GenBank/DDBJ whole genome shotgun (WGS) entry which is preliminary data.</text>
</comment>
<dbReference type="InterPro" id="IPR009508">
    <property type="entry name" value="Transcrpt_activator_Churchill"/>
</dbReference>
<accession>A0A2G8LJ00</accession>
<evidence type="ECO:0000256" key="4">
    <source>
        <dbReference type="ARBA" id="ARBA00022723"/>
    </source>
</evidence>
<evidence type="ECO:0000256" key="7">
    <source>
        <dbReference type="ARBA" id="ARBA00023159"/>
    </source>
</evidence>
<evidence type="ECO:0000256" key="5">
    <source>
        <dbReference type="ARBA" id="ARBA00022833"/>
    </source>
</evidence>
<reference evidence="9 10" key="1">
    <citation type="journal article" date="2017" name="PLoS Biol.">
        <title>The sea cucumber genome provides insights into morphological evolution and visceral regeneration.</title>
        <authorList>
            <person name="Zhang X."/>
            <person name="Sun L."/>
            <person name="Yuan J."/>
            <person name="Sun Y."/>
            <person name="Gao Y."/>
            <person name="Zhang L."/>
            <person name="Li S."/>
            <person name="Dai H."/>
            <person name="Hamel J.F."/>
            <person name="Liu C."/>
            <person name="Yu Y."/>
            <person name="Liu S."/>
            <person name="Lin W."/>
            <person name="Guo K."/>
            <person name="Jin S."/>
            <person name="Xu P."/>
            <person name="Storey K.B."/>
            <person name="Huan P."/>
            <person name="Zhang T."/>
            <person name="Zhou Y."/>
            <person name="Zhang J."/>
            <person name="Lin C."/>
            <person name="Li X."/>
            <person name="Xing L."/>
            <person name="Huo D."/>
            <person name="Sun M."/>
            <person name="Wang L."/>
            <person name="Mercier A."/>
            <person name="Li F."/>
            <person name="Yang H."/>
            <person name="Xiang J."/>
        </authorList>
    </citation>
    <scope>NUCLEOTIDE SEQUENCE [LARGE SCALE GENOMIC DNA]</scope>
    <source>
        <strain evidence="9">Shaxun</strain>
        <tissue evidence="9">Muscle</tissue>
    </source>
</reference>
<dbReference type="Pfam" id="PF06573">
    <property type="entry name" value="Churchill"/>
    <property type="match status" value="1"/>
</dbReference>
<keyword evidence="6" id="KW-0805">Transcription regulation</keyword>
<keyword evidence="7" id="KW-0010">Activator</keyword>
<keyword evidence="3" id="KW-0217">Developmental protein</keyword>
<sequence length="113" mass="12922">MCIDCVKQKCPDRGSFCVDDGSYTMNFHECAECHKKEPIKIEDRQKETDDDGAETISYSHRCSFCNHCIAEHSHIFQIDGEFQEYSMLCVLCGRGEDTVSILPTDPREVTSLY</sequence>
<dbReference type="PANTHER" id="PTHR31931:SF2">
    <property type="entry name" value="PROTEIN CHURCHILL"/>
    <property type="match status" value="1"/>
</dbReference>
<evidence type="ECO:0000313" key="9">
    <source>
        <dbReference type="EMBL" id="PIK60160.1"/>
    </source>
</evidence>
<dbReference type="GO" id="GO:0008270">
    <property type="term" value="F:zinc ion binding"/>
    <property type="evidence" value="ECO:0007669"/>
    <property type="project" value="InterPro"/>
</dbReference>
<keyword evidence="8" id="KW-0804">Transcription</keyword>
<comment type="similarity">
    <text evidence="1">Belongs to the Churchill family.</text>
</comment>
<dbReference type="AlphaFoldDB" id="A0A2G8LJ00"/>
<dbReference type="Proteomes" id="UP000230750">
    <property type="component" value="Unassembled WGS sequence"/>
</dbReference>
<proteinExistence type="inferred from homology"/>
<dbReference type="Gene3D" id="2.60.40.4240">
    <property type="entry name" value="Transcription activator, Churchill"/>
    <property type="match status" value="1"/>
</dbReference>
<gene>
    <name evidence="9" type="ORF">BSL78_02881</name>
</gene>
<dbReference type="GO" id="GO:0045893">
    <property type="term" value="P:positive regulation of DNA-templated transcription"/>
    <property type="evidence" value="ECO:0007669"/>
    <property type="project" value="InterPro"/>
</dbReference>
<keyword evidence="4" id="KW-0479">Metal-binding</keyword>
<evidence type="ECO:0000313" key="10">
    <source>
        <dbReference type="Proteomes" id="UP000230750"/>
    </source>
</evidence>
<evidence type="ECO:0000256" key="1">
    <source>
        <dbReference type="ARBA" id="ARBA00009577"/>
    </source>
</evidence>
<evidence type="ECO:0000256" key="6">
    <source>
        <dbReference type="ARBA" id="ARBA00023015"/>
    </source>
</evidence>
<dbReference type="PANTHER" id="PTHR31931">
    <property type="entry name" value="PROTEIN CHURCHILL"/>
    <property type="match status" value="1"/>
</dbReference>
<dbReference type="EMBL" id="MRZV01000064">
    <property type="protein sequence ID" value="PIK60160.1"/>
    <property type="molecule type" value="Genomic_DNA"/>
</dbReference>
<protein>
    <recommendedName>
        <fullName evidence="2">Protein Churchill</fullName>
    </recommendedName>
</protein>
<evidence type="ECO:0000256" key="3">
    <source>
        <dbReference type="ARBA" id="ARBA00022473"/>
    </source>
</evidence>
<dbReference type="InterPro" id="IPR038543">
    <property type="entry name" value="Churchill_sf"/>
</dbReference>
<dbReference type="OrthoDB" id="5954706at2759"/>